<sequence>MIQRPFFMPAIRTRRSLSGVASIVLAAAVTGTCLAQPAAADTSHNPFGYLDSVVAASPTAIKVTGWAADPDDLARPLTITATVDGRAAGQVLSAVARPDVAKARGTGPTPGFALSLTTVAGSHVVCVSAVNVGSGANSQPDCRTVLNPGPAGAQPTPAEIAAQSPIGAVDSAVVATSSVQLTGWAADPGDLTKPLRIAVTVDGAAAVVTAASVVARPDVAAARRTGPNQGFKVTVNAASGLHTVCAVATNIGVGANKAVGCKTVQVGPPPPSAAEIAAHSPSGALESATAVGSTAVRVVGWASDPDNRATALEVVGYLDGSSAATVSANIARPELVTSQHTGPAAGYTFSVAANTGSHLICAWAVNIGVGANKYLGCSAFSTPAVSMPTSPTPATPAANTKVTTLAAKYLGYPYVWGGASPSTGFDCSGLVQYTYRVGAGITTPRIAQDQFHAARRITAGRAVPGDLVFFHDSTGSVYHVGIYAGPGGMYAAVDPANGVRYQNIWDSTATYGSFTHS</sequence>
<feature type="domain" description="NlpC/P60" evidence="6">
    <location>
        <begin position="396"/>
        <end position="517"/>
    </location>
</feature>
<dbReference type="InterPro" id="IPR000064">
    <property type="entry name" value="NLP_P60_dom"/>
</dbReference>
<evidence type="ECO:0000313" key="7">
    <source>
        <dbReference type="EMBL" id="MDT0260040.1"/>
    </source>
</evidence>
<name>A0ABU2J4Y2_9ACTN</name>
<keyword evidence="5" id="KW-0732">Signal</keyword>
<dbReference type="Pfam" id="PF00877">
    <property type="entry name" value="NLPC_P60"/>
    <property type="match status" value="1"/>
</dbReference>
<accession>A0ABU2J4Y2</accession>
<reference evidence="8" key="1">
    <citation type="submission" date="2023-07" db="EMBL/GenBank/DDBJ databases">
        <title>30 novel species of actinomycetes from the DSMZ collection.</title>
        <authorList>
            <person name="Nouioui I."/>
        </authorList>
    </citation>
    <scope>NUCLEOTIDE SEQUENCE [LARGE SCALE GENOMIC DNA]</scope>
    <source>
        <strain evidence="8">DSM 44399</strain>
    </source>
</reference>
<dbReference type="Proteomes" id="UP001183176">
    <property type="component" value="Unassembled WGS sequence"/>
</dbReference>
<dbReference type="SUPFAM" id="SSF54001">
    <property type="entry name" value="Cysteine proteinases"/>
    <property type="match status" value="1"/>
</dbReference>
<evidence type="ECO:0000259" key="6">
    <source>
        <dbReference type="PROSITE" id="PS51935"/>
    </source>
</evidence>
<evidence type="ECO:0000256" key="4">
    <source>
        <dbReference type="ARBA" id="ARBA00022807"/>
    </source>
</evidence>
<evidence type="ECO:0000256" key="3">
    <source>
        <dbReference type="ARBA" id="ARBA00022801"/>
    </source>
</evidence>
<feature type="signal peptide" evidence="5">
    <location>
        <begin position="1"/>
        <end position="35"/>
    </location>
</feature>
<dbReference type="InterPro" id="IPR038765">
    <property type="entry name" value="Papain-like_cys_pep_sf"/>
</dbReference>
<dbReference type="RefSeq" id="WP_311421196.1">
    <property type="nucleotide sequence ID" value="NZ_JAVREH010000001.1"/>
</dbReference>
<organism evidence="7 8">
    <name type="scientific">Jatrophihabitans lederbergiae</name>
    <dbReference type="NCBI Taxonomy" id="3075547"/>
    <lineage>
        <taxon>Bacteria</taxon>
        <taxon>Bacillati</taxon>
        <taxon>Actinomycetota</taxon>
        <taxon>Actinomycetes</taxon>
        <taxon>Jatrophihabitantales</taxon>
        <taxon>Jatrophihabitantaceae</taxon>
        <taxon>Jatrophihabitans</taxon>
    </lineage>
</organism>
<dbReference type="EMBL" id="JAVREH010000001">
    <property type="protein sequence ID" value="MDT0260040.1"/>
    <property type="molecule type" value="Genomic_DNA"/>
</dbReference>
<evidence type="ECO:0000256" key="1">
    <source>
        <dbReference type="ARBA" id="ARBA00007074"/>
    </source>
</evidence>
<protein>
    <submittedName>
        <fullName evidence="7">NlpC/P60 family protein</fullName>
    </submittedName>
</protein>
<dbReference type="PANTHER" id="PTHR47053:SF1">
    <property type="entry name" value="MUREIN DD-ENDOPEPTIDASE MEPH-RELATED"/>
    <property type="match status" value="1"/>
</dbReference>
<evidence type="ECO:0000313" key="8">
    <source>
        <dbReference type="Proteomes" id="UP001183176"/>
    </source>
</evidence>
<keyword evidence="2" id="KW-0645">Protease</keyword>
<comment type="similarity">
    <text evidence="1">Belongs to the peptidase C40 family.</text>
</comment>
<dbReference type="PROSITE" id="PS51935">
    <property type="entry name" value="NLPC_P60"/>
    <property type="match status" value="1"/>
</dbReference>
<evidence type="ECO:0000256" key="5">
    <source>
        <dbReference type="SAM" id="SignalP"/>
    </source>
</evidence>
<proteinExistence type="inferred from homology"/>
<evidence type="ECO:0000256" key="2">
    <source>
        <dbReference type="ARBA" id="ARBA00022670"/>
    </source>
</evidence>
<comment type="caution">
    <text evidence="7">The sequence shown here is derived from an EMBL/GenBank/DDBJ whole genome shotgun (WGS) entry which is preliminary data.</text>
</comment>
<feature type="chain" id="PRO_5045095972" evidence="5">
    <location>
        <begin position="36"/>
        <end position="517"/>
    </location>
</feature>
<keyword evidence="8" id="KW-1185">Reference proteome</keyword>
<gene>
    <name evidence="7" type="ORF">RM423_01380</name>
</gene>
<dbReference type="Gene3D" id="3.90.1720.10">
    <property type="entry name" value="endopeptidase domain like (from Nostoc punctiforme)"/>
    <property type="match status" value="1"/>
</dbReference>
<dbReference type="InterPro" id="IPR051202">
    <property type="entry name" value="Peptidase_C40"/>
</dbReference>
<keyword evidence="3" id="KW-0378">Hydrolase</keyword>
<keyword evidence="4" id="KW-0788">Thiol protease</keyword>
<dbReference type="PANTHER" id="PTHR47053">
    <property type="entry name" value="MUREIN DD-ENDOPEPTIDASE MEPH-RELATED"/>
    <property type="match status" value="1"/>
</dbReference>